<comment type="similarity">
    <text evidence="2">Belongs to the flavin monoamine oxidase family.</text>
</comment>
<dbReference type="Pfam" id="PF01593">
    <property type="entry name" value="Amino_oxidase"/>
    <property type="match status" value="1"/>
</dbReference>
<feature type="binding site" evidence="4">
    <location>
        <position position="421"/>
    </location>
    <ligand>
        <name>FAD</name>
        <dbReference type="ChEBI" id="CHEBI:57692"/>
    </ligand>
</feature>
<evidence type="ECO:0000256" key="1">
    <source>
        <dbReference type="ARBA" id="ARBA00001974"/>
    </source>
</evidence>
<protein>
    <submittedName>
        <fullName evidence="6">NAD(P)-binding protein</fullName>
    </submittedName>
</protein>
<evidence type="ECO:0000259" key="5">
    <source>
        <dbReference type="Pfam" id="PF01593"/>
    </source>
</evidence>
<dbReference type="Gene3D" id="1.10.405.10">
    <property type="entry name" value="Guanine Nucleotide Dissociation Inhibitor, domain 1"/>
    <property type="match status" value="1"/>
</dbReference>
<dbReference type="Proteomes" id="UP000323454">
    <property type="component" value="Unassembled WGS sequence"/>
</dbReference>
<dbReference type="GO" id="GO:0016491">
    <property type="term" value="F:oxidoreductase activity"/>
    <property type="evidence" value="ECO:0007669"/>
    <property type="project" value="UniProtKB-KW"/>
</dbReference>
<evidence type="ECO:0000256" key="2">
    <source>
        <dbReference type="ARBA" id="ARBA00005995"/>
    </source>
</evidence>
<dbReference type="InterPro" id="IPR036188">
    <property type="entry name" value="FAD/NAD-bd_sf"/>
</dbReference>
<dbReference type="InterPro" id="IPR002937">
    <property type="entry name" value="Amino_oxidase"/>
</dbReference>
<accession>A0A5B2XL64</accession>
<dbReference type="Gene3D" id="3.90.660.10">
    <property type="match status" value="1"/>
</dbReference>
<evidence type="ECO:0000256" key="3">
    <source>
        <dbReference type="ARBA" id="ARBA00023002"/>
    </source>
</evidence>
<dbReference type="PRINTS" id="PR00757">
    <property type="entry name" value="AMINEOXDASEF"/>
</dbReference>
<gene>
    <name evidence="6" type="ORF">F0L68_05765</name>
</gene>
<evidence type="ECO:0000256" key="4">
    <source>
        <dbReference type="PIRSR" id="PIRSR601613-1"/>
    </source>
</evidence>
<feature type="binding site" evidence="4">
    <location>
        <begin position="31"/>
        <end position="32"/>
    </location>
    <ligand>
        <name>FAD</name>
        <dbReference type="ChEBI" id="CHEBI:57692"/>
    </ligand>
</feature>
<sequence length="449" mass="48434">MHDVIVVGAGVAGLTAATKLVHKGLDVLVLEARDRVGGRTLNAPIPDVDGAVVEMGGQWVGPGQHRVLGLLAELDLKTFPTYDDGEHIIEFHGRRVQTSARIPFLGAVTLADIGQTQLRLGRQLRGINPAEPWHSRDAIRLDGETFASWIRRTARTKGGRTFFEIICHATFSADPSEISALWALSYFASAGGLDPLINTRGGAQDARVVGGSQRIAELLAERLGEAVRTECPVHSIRWDGGQVLARSGSEEFVARAAVLAVPPPLVDRIAFEPALPVDHVTLRRRLPMGSVLKINVVYDEPFWRAAGLSGQFVSDHRLTNMTFDNSPQHGEVGVLVAFSEGPRATALAKLGPAHRRAAVLDDLAEFFGPRARSPRAYLEQDWTAEQWSLGGYGAFATPGALTRYGPLLREPVGPLHWAGAETATEWTGYIDGAIQSGERAATEVLARLG</sequence>
<organism evidence="6 7">
    <name type="scientific">Solihabitans fulvus</name>
    <dbReference type="NCBI Taxonomy" id="1892852"/>
    <lineage>
        <taxon>Bacteria</taxon>
        <taxon>Bacillati</taxon>
        <taxon>Actinomycetota</taxon>
        <taxon>Actinomycetes</taxon>
        <taxon>Pseudonocardiales</taxon>
        <taxon>Pseudonocardiaceae</taxon>
        <taxon>Solihabitans</taxon>
    </lineage>
</organism>
<dbReference type="InterPro" id="IPR050703">
    <property type="entry name" value="Flavin_MAO"/>
</dbReference>
<dbReference type="RefSeq" id="WP_149848412.1">
    <property type="nucleotide sequence ID" value="NZ_VUOB01000010.1"/>
</dbReference>
<dbReference type="SUPFAM" id="SSF54373">
    <property type="entry name" value="FAD-linked reductases, C-terminal domain"/>
    <property type="match status" value="1"/>
</dbReference>
<feature type="domain" description="Amine oxidase" evidence="5">
    <location>
        <begin position="11"/>
        <end position="445"/>
    </location>
</feature>
<evidence type="ECO:0000313" key="6">
    <source>
        <dbReference type="EMBL" id="KAA2264608.1"/>
    </source>
</evidence>
<keyword evidence="7" id="KW-1185">Reference proteome</keyword>
<dbReference type="AlphaFoldDB" id="A0A5B2XL64"/>
<dbReference type="SUPFAM" id="SSF51905">
    <property type="entry name" value="FAD/NAD(P)-binding domain"/>
    <property type="match status" value="1"/>
</dbReference>
<feature type="binding site" evidence="4">
    <location>
        <position position="338"/>
    </location>
    <ligand>
        <name>substrate</name>
    </ligand>
</feature>
<reference evidence="6 7" key="1">
    <citation type="submission" date="2019-09" db="EMBL/GenBank/DDBJ databases">
        <title>Goodfellowia gen. nov., a new genus of the Pseudonocardineae related to Actinoalloteichus, containing Goodfellowia coeruleoviolacea gen. nov., comb. nov. gen. nov., comb. nov.</title>
        <authorList>
            <person name="Labeda D."/>
        </authorList>
    </citation>
    <scope>NUCLEOTIDE SEQUENCE [LARGE SCALE GENOMIC DNA]</scope>
    <source>
        <strain evidence="6 7">AN110305</strain>
    </source>
</reference>
<reference evidence="6 7" key="2">
    <citation type="submission" date="2019-09" db="EMBL/GenBank/DDBJ databases">
        <authorList>
            <person name="Jin C."/>
        </authorList>
    </citation>
    <scope>NUCLEOTIDE SEQUENCE [LARGE SCALE GENOMIC DNA]</scope>
    <source>
        <strain evidence="6 7">AN110305</strain>
    </source>
</reference>
<proteinExistence type="inferred from homology"/>
<feature type="binding site" evidence="4">
    <location>
        <position position="233"/>
    </location>
    <ligand>
        <name>FAD</name>
        <dbReference type="ChEBI" id="CHEBI:57692"/>
    </ligand>
</feature>
<dbReference type="OrthoDB" id="337830at2"/>
<dbReference type="PANTHER" id="PTHR43563">
    <property type="entry name" value="AMINE OXIDASE"/>
    <property type="match status" value="1"/>
</dbReference>
<comment type="caution">
    <text evidence="6">The sequence shown here is derived from an EMBL/GenBank/DDBJ whole genome shotgun (WGS) entry which is preliminary data.</text>
</comment>
<keyword evidence="3" id="KW-0560">Oxidoreductase</keyword>
<evidence type="ECO:0000313" key="7">
    <source>
        <dbReference type="Proteomes" id="UP000323454"/>
    </source>
</evidence>
<dbReference type="PANTHER" id="PTHR43563:SF1">
    <property type="entry name" value="AMINE OXIDASE [FLAVIN-CONTAINING] B"/>
    <property type="match status" value="1"/>
</dbReference>
<name>A0A5B2XL64_9PSEU</name>
<comment type="cofactor">
    <cofactor evidence="1">
        <name>FAD</name>
        <dbReference type="ChEBI" id="CHEBI:57692"/>
    </cofactor>
</comment>
<dbReference type="Gene3D" id="3.50.50.60">
    <property type="entry name" value="FAD/NAD(P)-binding domain"/>
    <property type="match status" value="1"/>
</dbReference>
<dbReference type="EMBL" id="VUOB01000010">
    <property type="protein sequence ID" value="KAA2264608.1"/>
    <property type="molecule type" value="Genomic_DNA"/>
</dbReference>
<dbReference type="InterPro" id="IPR001613">
    <property type="entry name" value="Flavin_amine_oxidase"/>
</dbReference>